<name>A0A8J3S0T8_PLARO</name>
<feature type="signal peptide" evidence="3">
    <location>
        <begin position="1"/>
        <end position="25"/>
    </location>
</feature>
<dbReference type="SUPFAM" id="SSF63829">
    <property type="entry name" value="Calcium-dependent phosphotriesterase"/>
    <property type="match status" value="1"/>
</dbReference>
<keyword evidence="2" id="KW-1133">Transmembrane helix</keyword>
<keyword evidence="3" id="KW-0732">Signal</keyword>
<protein>
    <submittedName>
        <fullName evidence="4">Uncharacterized protein</fullName>
    </submittedName>
</protein>
<keyword evidence="5" id="KW-1185">Reference proteome</keyword>
<evidence type="ECO:0000313" key="4">
    <source>
        <dbReference type="EMBL" id="GIH84175.1"/>
    </source>
</evidence>
<evidence type="ECO:0000256" key="3">
    <source>
        <dbReference type="SAM" id="SignalP"/>
    </source>
</evidence>
<sequence>MARRTALIPLLALACAGLLSPAAHADTHSVLPQPPEPLFHVLGNTINEASGLAVSADGKRHYAVPDAGRPAEVYALDGTGKTRLTLALPRTELNEDWEDVAVARAADGTGQLYVADTGDGFVARTANGLPERTSYRLIRVTEPAASATGRITLAEEQIAVFPLVYSDGAPHNSEAMLVHPATGRVFLVEKAEKAGRKAGLWSAPASLRANADNVLRQALPDLKIVGVSGGSFSPDGDRVVLRNATTAYLWWIKNDDVAQSMRAEPVEIELPLQRQGEGVAFAPDGRALLVNSEGANQPVWRVPLPAEAGGGDAQQALPGQDPALPAGPPVGGDGLMFAVAGLAGLAAIGVLVLAVVRGRRGPVGGEPVGPLPADGA</sequence>
<evidence type="ECO:0000313" key="5">
    <source>
        <dbReference type="Proteomes" id="UP000655044"/>
    </source>
</evidence>
<evidence type="ECO:0000256" key="2">
    <source>
        <dbReference type="SAM" id="Phobius"/>
    </source>
</evidence>
<evidence type="ECO:0000256" key="1">
    <source>
        <dbReference type="SAM" id="MobiDB-lite"/>
    </source>
</evidence>
<keyword evidence="2" id="KW-0472">Membrane</keyword>
<proteinExistence type="predicted"/>
<feature type="transmembrane region" description="Helical" evidence="2">
    <location>
        <begin position="335"/>
        <end position="356"/>
    </location>
</feature>
<gene>
    <name evidence="4" type="ORF">Pro02_25830</name>
</gene>
<reference evidence="4" key="1">
    <citation type="submission" date="2021-01" db="EMBL/GenBank/DDBJ databases">
        <title>Whole genome shotgun sequence of Planobispora rosea NBRC 15558.</title>
        <authorList>
            <person name="Komaki H."/>
            <person name="Tamura T."/>
        </authorList>
    </citation>
    <scope>NUCLEOTIDE SEQUENCE</scope>
    <source>
        <strain evidence="4">NBRC 15558</strain>
    </source>
</reference>
<feature type="chain" id="PRO_5035147564" evidence="3">
    <location>
        <begin position="26"/>
        <end position="376"/>
    </location>
</feature>
<organism evidence="4 5">
    <name type="scientific">Planobispora rosea</name>
    <dbReference type="NCBI Taxonomy" id="35762"/>
    <lineage>
        <taxon>Bacteria</taxon>
        <taxon>Bacillati</taxon>
        <taxon>Actinomycetota</taxon>
        <taxon>Actinomycetes</taxon>
        <taxon>Streptosporangiales</taxon>
        <taxon>Streptosporangiaceae</taxon>
        <taxon>Planobispora</taxon>
    </lineage>
</organism>
<keyword evidence="2" id="KW-0812">Transmembrane</keyword>
<feature type="region of interest" description="Disordered" evidence="1">
    <location>
        <begin position="305"/>
        <end position="327"/>
    </location>
</feature>
<dbReference type="EMBL" id="BOOI01000021">
    <property type="protein sequence ID" value="GIH84175.1"/>
    <property type="molecule type" value="Genomic_DNA"/>
</dbReference>
<dbReference type="Proteomes" id="UP000655044">
    <property type="component" value="Unassembled WGS sequence"/>
</dbReference>
<comment type="caution">
    <text evidence="4">The sequence shown here is derived from an EMBL/GenBank/DDBJ whole genome shotgun (WGS) entry which is preliminary data.</text>
</comment>
<dbReference type="AlphaFoldDB" id="A0A8J3S0T8"/>
<accession>A0A8J3S0T8</accession>
<dbReference type="PROSITE" id="PS51257">
    <property type="entry name" value="PROKAR_LIPOPROTEIN"/>
    <property type="match status" value="1"/>
</dbReference>